<evidence type="ECO:0000313" key="3">
    <source>
        <dbReference type="EMBL" id="OFA08866.1"/>
    </source>
</evidence>
<gene>
    <name evidence="3" type="ORF">DUPY_04180</name>
</gene>
<organism evidence="3 4">
    <name type="scientific">Duganella phyllosphaerae</name>
    <dbReference type="NCBI Taxonomy" id="762836"/>
    <lineage>
        <taxon>Bacteria</taxon>
        <taxon>Pseudomonadati</taxon>
        <taxon>Pseudomonadota</taxon>
        <taxon>Betaproteobacteria</taxon>
        <taxon>Burkholderiales</taxon>
        <taxon>Oxalobacteraceae</taxon>
        <taxon>Telluria group</taxon>
        <taxon>Duganella</taxon>
    </lineage>
</organism>
<dbReference type="EMBL" id="LROM01000031">
    <property type="protein sequence ID" value="OFA08866.1"/>
    <property type="molecule type" value="Genomic_DNA"/>
</dbReference>
<feature type="region of interest" description="Disordered" evidence="1">
    <location>
        <begin position="240"/>
        <end position="284"/>
    </location>
</feature>
<dbReference type="NCBIfam" id="TIGR03177">
    <property type="entry name" value="pilus_cpaB"/>
    <property type="match status" value="1"/>
</dbReference>
<dbReference type="Proteomes" id="UP000175989">
    <property type="component" value="Unassembled WGS sequence"/>
</dbReference>
<comment type="caution">
    <text evidence="3">The sequence shown here is derived from an EMBL/GenBank/DDBJ whole genome shotgun (WGS) entry which is preliminary data.</text>
</comment>
<dbReference type="AlphaFoldDB" id="A0A1E7X6U3"/>
<dbReference type="Pfam" id="PF16976">
    <property type="entry name" value="RcpC"/>
    <property type="match status" value="1"/>
</dbReference>
<name>A0A1E7X6U3_9BURK</name>
<dbReference type="SMART" id="SM00858">
    <property type="entry name" value="SAF"/>
    <property type="match status" value="1"/>
</dbReference>
<accession>A0A1E7X6U3</accession>
<dbReference type="PATRIC" id="fig|762836.4.peg.444"/>
<sequence length="291" mass="30541">MIAVALVLALVAVVVAAQWINDQGAAGNKKVAVALVDIPMGARITPEMLNLIEWPGNAMPPGAITDIKQLDNRVSRSAIEHGEPIMESKLAPAGTTGGLSAVVAQGKRAMTVRVNDVVGVAGFALPGNFVDILVNTQEEARGDFGNDRAREQAISKIVLERILVLAVAQESNRDDTKPKVVNAVTLELTPDQVEKLDLARSVGTLSLVLRNQIDPKTADTAGATKDTLLDPDGARAALLGRNRPQPQQSVAKATAAAPTQAPAPAPAPRPATPHGDKVEVIKGLDRSIQQF</sequence>
<dbReference type="InterPro" id="IPR017592">
    <property type="entry name" value="Pilus_assmbl_Flp-typ_CpaB"/>
</dbReference>
<dbReference type="InterPro" id="IPR013974">
    <property type="entry name" value="SAF"/>
</dbReference>
<dbReference type="InterPro" id="IPR031571">
    <property type="entry name" value="RcpC_dom"/>
</dbReference>
<feature type="compositionally biased region" description="Basic and acidic residues" evidence="1">
    <location>
        <begin position="274"/>
        <end position="284"/>
    </location>
</feature>
<dbReference type="OrthoDB" id="9788329at2"/>
<dbReference type="Gene3D" id="3.90.1210.10">
    <property type="entry name" value="Antifreeze-like/N-acetylneuraminic acid synthase C-terminal domain"/>
    <property type="match status" value="1"/>
</dbReference>
<reference evidence="4" key="1">
    <citation type="journal article" date="2016" name="Front. Microbiol.">
        <title>Molecular Keys to the Janthinobacterium and Duganella spp. Interaction with the Plant Pathogen Fusarium graminearum.</title>
        <authorList>
            <person name="Haack F.S."/>
            <person name="Poehlein A."/>
            <person name="Kroger C."/>
            <person name="Voigt C.A."/>
            <person name="Piepenbring M."/>
            <person name="Bode H.B."/>
            <person name="Daniel R."/>
            <person name="Schafer W."/>
            <person name="Streit W.R."/>
        </authorList>
    </citation>
    <scope>NUCLEOTIDE SEQUENCE [LARGE SCALE GENOMIC DNA]</scope>
    <source>
        <strain evidence="4">T54</strain>
    </source>
</reference>
<dbReference type="Pfam" id="PF08666">
    <property type="entry name" value="SAF"/>
    <property type="match status" value="1"/>
</dbReference>
<dbReference type="CDD" id="cd11614">
    <property type="entry name" value="SAF_CpaB_FlgA_like"/>
    <property type="match status" value="1"/>
</dbReference>
<evidence type="ECO:0000259" key="2">
    <source>
        <dbReference type="SMART" id="SM00858"/>
    </source>
</evidence>
<evidence type="ECO:0000256" key="1">
    <source>
        <dbReference type="SAM" id="MobiDB-lite"/>
    </source>
</evidence>
<feature type="domain" description="SAF" evidence="2">
    <location>
        <begin position="29"/>
        <end position="91"/>
    </location>
</feature>
<keyword evidence="4" id="KW-1185">Reference proteome</keyword>
<feature type="compositionally biased region" description="Pro residues" evidence="1">
    <location>
        <begin position="261"/>
        <end position="271"/>
    </location>
</feature>
<protein>
    <submittedName>
        <fullName evidence="3">SAF domain protein</fullName>
    </submittedName>
</protein>
<evidence type="ECO:0000313" key="4">
    <source>
        <dbReference type="Proteomes" id="UP000175989"/>
    </source>
</evidence>
<feature type="compositionally biased region" description="Low complexity" evidence="1">
    <location>
        <begin position="251"/>
        <end position="260"/>
    </location>
</feature>
<proteinExistence type="predicted"/>